<dbReference type="RefSeq" id="WP_142538353.1">
    <property type="nucleotide sequence ID" value="NZ_BMIE01000003.1"/>
</dbReference>
<dbReference type="OrthoDB" id="1684418at2"/>
<name>A0A544TA86_9BACI</name>
<reference evidence="2 3" key="1">
    <citation type="submission" date="2019-05" db="EMBL/GenBank/DDBJ databases">
        <title>Psychrobacillus vulpis sp. nov., a new species isolated from feces of a red fox that inhabits in The Tablas de Daimiel Natural Park, Albacete, Spain.</title>
        <authorList>
            <person name="Rodriguez M."/>
            <person name="Reina J.C."/>
            <person name="Bejar V."/>
            <person name="Llamas I."/>
        </authorList>
    </citation>
    <scope>NUCLEOTIDE SEQUENCE [LARGE SCALE GENOMIC DNA]</scope>
    <source>
        <strain evidence="2 3">NEAU-3TGS17</strain>
    </source>
</reference>
<evidence type="ECO:0000313" key="3">
    <source>
        <dbReference type="Proteomes" id="UP000317316"/>
    </source>
</evidence>
<keyword evidence="1" id="KW-0175">Coiled coil</keyword>
<evidence type="ECO:0000313" key="2">
    <source>
        <dbReference type="EMBL" id="TQR14370.1"/>
    </source>
</evidence>
<sequence length="287" mass="33086">MTPGERKRLKQERTKLKGYRSQLIAMKEYVPNMDELMGDNKMLMEFFESGKAAELKANSTIKPSKQTEKVSKTTKVKKELTVETFLELKIKGLSDRKIMADFGMSSNKLTSWKKANDLVGVSKAAYQEKLDKGEGKMAAVVTEVKTDGMEELQKVIQKLKSKIGTYEHARQDTLERLRNYEEQTQASDIKIQQLEASLEESRGNVSKYKEVAEIANKAERQAIEDLIVYQNDYRKLEVDFRNQSSEVARVNEMLEKLKYTTQINVWLMKQHIGFVEQADEMSEVFSR</sequence>
<dbReference type="Proteomes" id="UP000317316">
    <property type="component" value="Unassembled WGS sequence"/>
</dbReference>
<dbReference type="EMBL" id="VDGH01000004">
    <property type="protein sequence ID" value="TQR14370.1"/>
    <property type="molecule type" value="Genomic_DNA"/>
</dbReference>
<evidence type="ECO:0000256" key="1">
    <source>
        <dbReference type="SAM" id="Coils"/>
    </source>
</evidence>
<protein>
    <submittedName>
        <fullName evidence="2">Uncharacterized protein</fullName>
    </submittedName>
</protein>
<feature type="coiled-coil region" evidence="1">
    <location>
        <begin position="149"/>
        <end position="211"/>
    </location>
</feature>
<comment type="caution">
    <text evidence="2">The sequence shown here is derived from an EMBL/GenBank/DDBJ whole genome shotgun (WGS) entry which is preliminary data.</text>
</comment>
<keyword evidence="3" id="KW-1185">Reference proteome</keyword>
<dbReference type="AlphaFoldDB" id="A0A544TA86"/>
<accession>A0A544TA86</accession>
<gene>
    <name evidence="2" type="ORF">FG382_07895</name>
</gene>
<proteinExistence type="predicted"/>
<organism evidence="2 3">
    <name type="scientific">Psychrobacillus lasiicapitis</name>
    <dbReference type="NCBI Taxonomy" id="1636719"/>
    <lineage>
        <taxon>Bacteria</taxon>
        <taxon>Bacillati</taxon>
        <taxon>Bacillota</taxon>
        <taxon>Bacilli</taxon>
        <taxon>Bacillales</taxon>
        <taxon>Bacillaceae</taxon>
        <taxon>Psychrobacillus</taxon>
    </lineage>
</organism>